<dbReference type="PANTHER" id="PTHR42891:SF1">
    <property type="entry name" value="D-GLYCERO-BETA-D-MANNO-HEPTOSE-1,7-BISPHOSPHATE 7-PHOSPHATASE"/>
    <property type="match status" value="1"/>
</dbReference>
<dbReference type="InterPro" id="IPR006543">
    <property type="entry name" value="Histidinol-phos"/>
</dbReference>
<proteinExistence type="inferred from homology"/>
<evidence type="ECO:0000256" key="4">
    <source>
        <dbReference type="ARBA" id="ARBA00022801"/>
    </source>
</evidence>
<comment type="caution">
    <text evidence="8">The sequence shown here is derived from an EMBL/GenBank/DDBJ whole genome shotgun (WGS) entry which is preliminary data.</text>
</comment>
<dbReference type="EMBL" id="JBHSMQ010000001">
    <property type="protein sequence ID" value="MFC5453757.1"/>
    <property type="molecule type" value="Genomic_DNA"/>
</dbReference>
<accession>A0ABW0KM87</accession>
<gene>
    <name evidence="8" type="ORF">ACFQDI_02715</name>
</gene>
<dbReference type="Gene3D" id="3.40.50.1000">
    <property type="entry name" value="HAD superfamily/HAD-like"/>
    <property type="match status" value="1"/>
</dbReference>
<evidence type="ECO:0000256" key="2">
    <source>
        <dbReference type="ARBA" id="ARBA00022490"/>
    </source>
</evidence>
<dbReference type="PIRSF" id="PIRSF004682">
    <property type="entry name" value="GmhB"/>
    <property type="match status" value="1"/>
</dbReference>
<dbReference type="RefSeq" id="WP_377163145.1">
    <property type="nucleotide sequence ID" value="NZ_JBHSMQ010000001.1"/>
</dbReference>
<evidence type="ECO:0000256" key="1">
    <source>
        <dbReference type="ARBA" id="ARBA00004496"/>
    </source>
</evidence>
<dbReference type="InterPro" id="IPR006549">
    <property type="entry name" value="HAD-SF_hydro_IIIA"/>
</dbReference>
<comment type="similarity">
    <text evidence="7">Belongs to the gmhB family.</text>
</comment>
<keyword evidence="5 7" id="KW-0119">Carbohydrate metabolism</keyword>
<dbReference type="InterPro" id="IPR036412">
    <property type="entry name" value="HAD-like_sf"/>
</dbReference>
<dbReference type="Pfam" id="PF13242">
    <property type="entry name" value="Hydrolase_like"/>
    <property type="match status" value="1"/>
</dbReference>
<dbReference type="InterPro" id="IPR023214">
    <property type="entry name" value="HAD_sf"/>
</dbReference>
<evidence type="ECO:0000256" key="6">
    <source>
        <dbReference type="ARBA" id="ARBA00031828"/>
    </source>
</evidence>
<dbReference type="NCBIfam" id="TIGR01656">
    <property type="entry name" value="Histidinol-ppas"/>
    <property type="match status" value="1"/>
</dbReference>
<organism evidence="8 9">
    <name type="scientific">Prosthecobacter fluviatilis</name>
    <dbReference type="NCBI Taxonomy" id="445931"/>
    <lineage>
        <taxon>Bacteria</taxon>
        <taxon>Pseudomonadati</taxon>
        <taxon>Verrucomicrobiota</taxon>
        <taxon>Verrucomicrobiia</taxon>
        <taxon>Verrucomicrobiales</taxon>
        <taxon>Verrucomicrobiaceae</taxon>
        <taxon>Prosthecobacter</taxon>
    </lineage>
</organism>
<dbReference type="EC" id="3.1.3.-" evidence="7"/>
<dbReference type="Proteomes" id="UP001596052">
    <property type="component" value="Unassembled WGS sequence"/>
</dbReference>
<protein>
    <recommendedName>
        <fullName evidence="6 7">D,D-heptose 1,7-bisphosphate phosphatase</fullName>
        <ecNumber evidence="7">3.1.3.-</ecNumber>
    </recommendedName>
</protein>
<name>A0ABW0KM87_9BACT</name>
<evidence type="ECO:0000313" key="9">
    <source>
        <dbReference type="Proteomes" id="UP001596052"/>
    </source>
</evidence>
<dbReference type="SUPFAM" id="SSF56784">
    <property type="entry name" value="HAD-like"/>
    <property type="match status" value="1"/>
</dbReference>
<dbReference type="NCBIfam" id="TIGR01662">
    <property type="entry name" value="HAD-SF-IIIA"/>
    <property type="match status" value="1"/>
</dbReference>
<evidence type="ECO:0000256" key="7">
    <source>
        <dbReference type="PIRNR" id="PIRNR004682"/>
    </source>
</evidence>
<dbReference type="CDD" id="cd07503">
    <property type="entry name" value="HAD_HisB-N"/>
    <property type="match status" value="1"/>
</dbReference>
<reference evidence="9" key="1">
    <citation type="journal article" date="2019" name="Int. J. Syst. Evol. Microbiol.">
        <title>The Global Catalogue of Microorganisms (GCM) 10K type strain sequencing project: providing services to taxonomists for standard genome sequencing and annotation.</title>
        <authorList>
            <consortium name="The Broad Institute Genomics Platform"/>
            <consortium name="The Broad Institute Genome Sequencing Center for Infectious Disease"/>
            <person name="Wu L."/>
            <person name="Ma J."/>
        </authorList>
    </citation>
    <scope>NUCLEOTIDE SEQUENCE [LARGE SCALE GENOMIC DNA]</scope>
    <source>
        <strain evidence="9">CGMCC 4.1469</strain>
    </source>
</reference>
<sequence length="183" mass="19910">MPSVPPLRPAVFFDRDGVVNVSPGDGYVLRWEDFHFAPGIIEALALCRARGYATILVTSQQGVGKGLMTQAALDDLHTRMQAELAQHGAALDGIYACTHLAGNCTCRKPSAEMIFRGRDEHGLDLTRSWLVGDHDRDIQMAINAGVPRTVRILSHHEPKVTADFTLAETAGLAALLREMLPVV</sequence>
<keyword evidence="3" id="KW-0479">Metal-binding</keyword>
<dbReference type="PANTHER" id="PTHR42891">
    <property type="entry name" value="D-GLYCERO-BETA-D-MANNO-HEPTOSE-1,7-BISPHOSPHATE 7-PHOSPHATASE"/>
    <property type="match status" value="1"/>
</dbReference>
<comment type="subcellular location">
    <subcellularLocation>
        <location evidence="1 7">Cytoplasm</location>
    </subcellularLocation>
</comment>
<evidence type="ECO:0000256" key="3">
    <source>
        <dbReference type="ARBA" id="ARBA00022723"/>
    </source>
</evidence>
<evidence type="ECO:0000313" key="8">
    <source>
        <dbReference type="EMBL" id="MFC5453757.1"/>
    </source>
</evidence>
<keyword evidence="4 7" id="KW-0378">Hydrolase</keyword>
<keyword evidence="2 7" id="KW-0963">Cytoplasm</keyword>
<keyword evidence="9" id="KW-1185">Reference proteome</keyword>
<evidence type="ECO:0000256" key="5">
    <source>
        <dbReference type="ARBA" id="ARBA00023277"/>
    </source>
</evidence>
<dbReference type="InterPro" id="IPR004446">
    <property type="entry name" value="Heptose_bisP_phosphatase"/>
</dbReference>